<evidence type="ECO:0000313" key="1">
    <source>
        <dbReference type="EMBL" id="KAE8239622.1"/>
    </source>
</evidence>
<dbReference type="EMBL" id="LWDE02001670">
    <property type="protein sequence ID" value="KAE8239622.1"/>
    <property type="molecule type" value="Genomic_DNA"/>
</dbReference>
<sequence length="131" mass="13955">MGVSTPLSFGPRTIIGAWQHLPGLRGRLELWRNAVLVTLHTARTIAGRDAKTSASPPNFHHCDTMDVLSFTTASVVSALTSAWSRLPQESEVAVGRFRSRWILGSSLLRIEGSSLAISALPTAPSPSAPAP</sequence>
<evidence type="ECO:0000313" key="2">
    <source>
        <dbReference type="Proteomes" id="UP000077684"/>
    </source>
</evidence>
<comment type="caution">
    <text evidence="1">The sequence shown here is derived from an EMBL/GenBank/DDBJ whole genome shotgun (WGS) entry which is preliminary data.</text>
</comment>
<proteinExistence type="predicted"/>
<reference evidence="1" key="2">
    <citation type="journal article" date="2019" name="IMA Fungus">
        <title>Genome sequencing and comparison of five Tilletia species to identify candidate genes for the detection of regulated species infecting wheat.</title>
        <authorList>
            <person name="Nguyen H.D.T."/>
            <person name="Sultana T."/>
            <person name="Kesanakurti P."/>
            <person name="Hambleton S."/>
        </authorList>
    </citation>
    <scope>NUCLEOTIDE SEQUENCE</scope>
    <source>
        <strain evidence="1">DAOMC 236426</strain>
    </source>
</reference>
<name>A0A8X7MKP3_9BASI</name>
<dbReference type="Proteomes" id="UP000077684">
    <property type="component" value="Unassembled WGS sequence"/>
</dbReference>
<keyword evidence="2" id="KW-1185">Reference proteome</keyword>
<accession>A0A8X7MKP3</accession>
<dbReference type="AlphaFoldDB" id="A0A8X7MKP3"/>
<gene>
    <name evidence="1" type="ORF">A4X06_0g8167</name>
</gene>
<organism evidence="1 2">
    <name type="scientific">Tilletia controversa</name>
    <name type="common">dwarf bunt fungus</name>
    <dbReference type="NCBI Taxonomy" id="13291"/>
    <lineage>
        <taxon>Eukaryota</taxon>
        <taxon>Fungi</taxon>
        <taxon>Dikarya</taxon>
        <taxon>Basidiomycota</taxon>
        <taxon>Ustilaginomycotina</taxon>
        <taxon>Exobasidiomycetes</taxon>
        <taxon>Tilletiales</taxon>
        <taxon>Tilletiaceae</taxon>
        <taxon>Tilletia</taxon>
    </lineage>
</organism>
<reference evidence="1" key="1">
    <citation type="submission" date="2016-04" db="EMBL/GenBank/DDBJ databases">
        <authorList>
            <person name="Nguyen H.D."/>
            <person name="Samba Siva P."/>
            <person name="Cullis J."/>
            <person name="Levesque C.A."/>
            <person name="Hambleton S."/>
        </authorList>
    </citation>
    <scope>NUCLEOTIDE SEQUENCE</scope>
    <source>
        <strain evidence="1">DAOMC 236426</strain>
    </source>
</reference>
<protein>
    <submittedName>
        <fullName evidence="1">Uncharacterized protein</fullName>
    </submittedName>
</protein>